<dbReference type="VEuPathDB" id="FungiDB:CDV56_103938"/>
<gene>
    <name evidence="4" type="ORF">CDV56_103938</name>
</gene>
<keyword evidence="5" id="KW-1185">Reference proteome</keyword>
<feature type="domain" description="NmrA-like" evidence="3">
    <location>
        <begin position="8"/>
        <end position="223"/>
    </location>
</feature>
<dbReference type="InterPro" id="IPR008030">
    <property type="entry name" value="NmrA-like"/>
</dbReference>
<dbReference type="STRING" id="41047.A0A397G973"/>
<dbReference type="AlphaFoldDB" id="A0A397G973"/>
<evidence type="ECO:0000313" key="5">
    <source>
        <dbReference type="Proteomes" id="UP000215305"/>
    </source>
</evidence>
<dbReference type="PANTHER" id="PTHR47706">
    <property type="entry name" value="NMRA-LIKE FAMILY PROTEIN"/>
    <property type="match status" value="1"/>
</dbReference>
<dbReference type="InterPro" id="IPR051609">
    <property type="entry name" value="NmrA/Isoflavone_reductase-like"/>
</dbReference>
<reference evidence="4" key="1">
    <citation type="submission" date="2018-08" db="EMBL/GenBank/DDBJ databases">
        <title>Draft genome sequence of azole-resistant Aspergillus thermomutatus (Neosartorya pseudofischeri) strain HMR AF 39, isolated from a human nasal aspirate.</title>
        <authorList>
            <person name="Parent-Michaud M."/>
            <person name="Dufresne P.J."/>
            <person name="Fournier E."/>
            <person name="Martineau C."/>
            <person name="Moreira S."/>
            <person name="Perkins V."/>
            <person name="De Repentigny L."/>
            <person name="Dufresne S.F."/>
        </authorList>
    </citation>
    <scope>NUCLEOTIDE SEQUENCE [LARGE SCALE GENOMIC DNA]</scope>
    <source>
        <strain evidence="4">HMR AF 39</strain>
    </source>
</reference>
<dbReference type="Pfam" id="PF05368">
    <property type="entry name" value="NmrA"/>
    <property type="match status" value="1"/>
</dbReference>
<dbReference type="EMBL" id="NKHU02000270">
    <property type="protein sequence ID" value="RHZ45936.1"/>
    <property type="molecule type" value="Genomic_DNA"/>
</dbReference>
<sequence length="300" mass="32374">MASSITIKNVALAGATGNVGSRVLTALVDLGFNVTVLNRSAKAPQTAVTEKVIDFSSMESISAAVKGQDAVIDTTNSDDIETSLRLIAAAAANGVYRFITSDFGLDPDLPGVHEMPVFGRKKAFYDAVKKSTESGMTYTVIACGPFLDWCLASGFAGIILKDKIATIFDDGANIVPWTTLEDVGKATAGALLKPNETRNRPVYVHSVYMSQMQLLNMAKEVLGDGGWRTTYQDMKPLFDQSMEDLRSGNITPMTFGVQIQYCIATPALAHPWKRDDNGLVGVKERTPEEVKELISSLAPR</sequence>
<dbReference type="GO" id="GO:0016491">
    <property type="term" value="F:oxidoreductase activity"/>
    <property type="evidence" value="ECO:0007669"/>
    <property type="project" value="UniProtKB-KW"/>
</dbReference>
<dbReference type="GeneID" id="38125912"/>
<protein>
    <recommendedName>
        <fullName evidence="3">NmrA-like domain-containing protein</fullName>
    </recommendedName>
</protein>
<dbReference type="SUPFAM" id="SSF51735">
    <property type="entry name" value="NAD(P)-binding Rossmann-fold domains"/>
    <property type="match status" value="1"/>
</dbReference>
<dbReference type="PANTHER" id="PTHR47706:SF1">
    <property type="entry name" value="CIPA-LIKE, PUTATIVE (AFU_ORTHOLOGUE AFUA_1G12460)-RELATED"/>
    <property type="match status" value="1"/>
</dbReference>
<dbReference type="Proteomes" id="UP000215305">
    <property type="component" value="Unassembled WGS sequence"/>
</dbReference>
<organism evidence="4 5">
    <name type="scientific">Aspergillus thermomutatus</name>
    <name type="common">Neosartorya pseudofischeri</name>
    <dbReference type="NCBI Taxonomy" id="41047"/>
    <lineage>
        <taxon>Eukaryota</taxon>
        <taxon>Fungi</taxon>
        <taxon>Dikarya</taxon>
        <taxon>Ascomycota</taxon>
        <taxon>Pezizomycotina</taxon>
        <taxon>Eurotiomycetes</taxon>
        <taxon>Eurotiomycetidae</taxon>
        <taxon>Eurotiales</taxon>
        <taxon>Aspergillaceae</taxon>
        <taxon>Aspergillus</taxon>
        <taxon>Aspergillus subgen. Fumigati</taxon>
    </lineage>
</organism>
<evidence type="ECO:0000313" key="4">
    <source>
        <dbReference type="EMBL" id="RHZ45936.1"/>
    </source>
</evidence>
<proteinExistence type="predicted"/>
<dbReference type="OrthoDB" id="9974981at2759"/>
<evidence type="ECO:0000256" key="2">
    <source>
        <dbReference type="ARBA" id="ARBA00023002"/>
    </source>
</evidence>
<keyword evidence="1" id="KW-0521">NADP</keyword>
<dbReference type="InterPro" id="IPR045312">
    <property type="entry name" value="PCBER-like"/>
</dbReference>
<dbReference type="CDD" id="cd05259">
    <property type="entry name" value="PCBER_SDR_a"/>
    <property type="match status" value="1"/>
</dbReference>
<evidence type="ECO:0000259" key="3">
    <source>
        <dbReference type="Pfam" id="PF05368"/>
    </source>
</evidence>
<dbReference type="RefSeq" id="XP_026610917.1">
    <property type="nucleotide sequence ID" value="XM_026757557.1"/>
</dbReference>
<accession>A0A397G973</accession>
<dbReference type="Gene3D" id="3.90.25.10">
    <property type="entry name" value="UDP-galactose 4-epimerase, domain 1"/>
    <property type="match status" value="1"/>
</dbReference>
<name>A0A397G973_ASPTH</name>
<evidence type="ECO:0000256" key="1">
    <source>
        <dbReference type="ARBA" id="ARBA00022857"/>
    </source>
</evidence>
<keyword evidence="2" id="KW-0560">Oxidoreductase</keyword>
<comment type="caution">
    <text evidence="4">The sequence shown here is derived from an EMBL/GenBank/DDBJ whole genome shotgun (WGS) entry which is preliminary data.</text>
</comment>
<dbReference type="InterPro" id="IPR036291">
    <property type="entry name" value="NAD(P)-bd_dom_sf"/>
</dbReference>
<dbReference type="Gene3D" id="3.40.50.720">
    <property type="entry name" value="NAD(P)-binding Rossmann-like Domain"/>
    <property type="match status" value="1"/>
</dbReference>